<feature type="domain" description="UMOD/GP2/OIT3-like D8C" evidence="4">
    <location>
        <begin position="106"/>
        <end position="185"/>
    </location>
</feature>
<keyword evidence="3" id="KW-0472">Membrane</keyword>
<dbReference type="STRING" id="225164.V4BFS6"/>
<accession>V4BFS6</accession>
<organism evidence="5 6">
    <name type="scientific">Lottia gigantea</name>
    <name type="common">Giant owl limpet</name>
    <dbReference type="NCBI Taxonomy" id="225164"/>
    <lineage>
        <taxon>Eukaryota</taxon>
        <taxon>Metazoa</taxon>
        <taxon>Spiralia</taxon>
        <taxon>Lophotrochozoa</taxon>
        <taxon>Mollusca</taxon>
        <taxon>Gastropoda</taxon>
        <taxon>Patellogastropoda</taxon>
        <taxon>Lottioidea</taxon>
        <taxon>Lottiidae</taxon>
        <taxon>Lottia</taxon>
    </lineage>
</organism>
<dbReference type="Proteomes" id="UP000030746">
    <property type="component" value="Unassembled WGS sequence"/>
</dbReference>
<dbReference type="InterPro" id="IPR057774">
    <property type="entry name" value="D8C_UMOD/GP2/OIT3-like"/>
</dbReference>
<keyword evidence="1" id="KW-0732">Signal</keyword>
<keyword evidence="2" id="KW-1015">Disulfide bond</keyword>
<evidence type="ECO:0000313" key="6">
    <source>
        <dbReference type="Proteomes" id="UP000030746"/>
    </source>
</evidence>
<keyword evidence="3" id="KW-1133">Transmembrane helix</keyword>
<dbReference type="EMBL" id="KB199652">
    <property type="protein sequence ID" value="ESP04732.1"/>
    <property type="molecule type" value="Genomic_DNA"/>
</dbReference>
<dbReference type="GeneID" id="20250399"/>
<dbReference type="CTD" id="20250399"/>
<dbReference type="PANTHER" id="PTHR36191:SF4">
    <property type="entry name" value="VWFD DOMAIN-CONTAINING PROTEIN"/>
    <property type="match status" value="1"/>
</dbReference>
<dbReference type="HOGENOM" id="CLU_1070733_0_0_1"/>
<gene>
    <name evidence="5" type="ORF">LOTGIDRAFT_237266</name>
</gene>
<name>V4BFS6_LOTGI</name>
<dbReference type="KEGG" id="lgi:LOTGIDRAFT_237266"/>
<dbReference type="AlphaFoldDB" id="V4BFS6"/>
<sequence length="291" mass="32948">MERFAHTQSAKVQVIQLLKRLVKIMMHVNIMDGMGIKDNQNHQAYIRHFDLSAMPRLSVSLQDDPCNSYRMLYDDGGRSIKCDLYYSESHDRFIAEGWRRVQLESTGEDLTMPTECVSRGFCGSHSNVWLNGSHPTVEDGIVDRMGCLSMFSSCCKVKYPIQIKNCTDYMVYNLKRTLGSDERYCFGDSTLCKQTTVSPTTKSRTSTLTTKTLRSTTTEKTTYVDDNQTNNVHSQLGLKTDYKSEELVLILSVCLSVTIALLIILAVGVLCCLRKRNTGQEYEPDTKPIKA</sequence>
<protein>
    <recommendedName>
        <fullName evidence="4">UMOD/GP2/OIT3-like D8C domain-containing protein</fullName>
    </recommendedName>
</protein>
<evidence type="ECO:0000256" key="1">
    <source>
        <dbReference type="ARBA" id="ARBA00022729"/>
    </source>
</evidence>
<evidence type="ECO:0000259" key="4">
    <source>
        <dbReference type="Pfam" id="PF23283"/>
    </source>
</evidence>
<keyword evidence="3" id="KW-0812">Transmembrane</keyword>
<feature type="transmembrane region" description="Helical" evidence="3">
    <location>
        <begin position="247"/>
        <end position="273"/>
    </location>
</feature>
<keyword evidence="6" id="KW-1185">Reference proteome</keyword>
<dbReference type="Pfam" id="PF23283">
    <property type="entry name" value="D8C_UMOD"/>
    <property type="match status" value="1"/>
</dbReference>
<dbReference type="OrthoDB" id="2015116at2759"/>
<dbReference type="RefSeq" id="XP_009044631.1">
    <property type="nucleotide sequence ID" value="XM_009046383.1"/>
</dbReference>
<evidence type="ECO:0000313" key="5">
    <source>
        <dbReference type="EMBL" id="ESP04732.1"/>
    </source>
</evidence>
<dbReference type="OMA" id="MINVEVH"/>
<reference evidence="5 6" key="1">
    <citation type="journal article" date="2013" name="Nature">
        <title>Insights into bilaterian evolution from three spiralian genomes.</title>
        <authorList>
            <person name="Simakov O."/>
            <person name="Marletaz F."/>
            <person name="Cho S.J."/>
            <person name="Edsinger-Gonzales E."/>
            <person name="Havlak P."/>
            <person name="Hellsten U."/>
            <person name="Kuo D.H."/>
            <person name="Larsson T."/>
            <person name="Lv J."/>
            <person name="Arendt D."/>
            <person name="Savage R."/>
            <person name="Osoegawa K."/>
            <person name="de Jong P."/>
            <person name="Grimwood J."/>
            <person name="Chapman J.A."/>
            <person name="Shapiro H."/>
            <person name="Aerts A."/>
            <person name="Otillar R.P."/>
            <person name="Terry A.Y."/>
            <person name="Boore J.L."/>
            <person name="Grigoriev I.V."/>
            <person name="Lindberg D.R."/>
            <person name="Seaver E.C."/>
            <person name="Weisblat D.A."/>
            <person name="Putnam N.H."/>
            <person name="Rokhsar D.S."/>
        </authorList>
    </citation>
    <scope>NUCLEOTIDE SEQUENCE [LARGE SCALE GENOMIC DNA]</scope>
</reference>
<evidence type="ECO:0000256" key="2">
    <source>
        <dbReference type="ARBA" id="ARBA00023157"/>
    </source>
</evidence>
<dbReference type="PANTHER" id="PTHR36191">
    <property type="entry name" value="ENDO/EXONUCLEASE/PHOSPHATASE DOMAIN-CONTAINING PROTEIN-RELATED"/>
    <property type="match status" value="1"/>
</dbReference>
<proteinExistence type="predicted"/>
<evidence type="ECO:0000256" key="3">
    <source>
        <dbReference type="SAM" id="Phobius"/>
    </source>
</evidence>